<keyword evidence="1" id="KW-0175">Coiled coil</keyword>
<organism evidence="3 4">
    <name type="scientific">Penicillium cosmopolitanum</name>
    <dbReference type="NCBI Taxonomy" id="1131564"/>
    <lineage>
        <taxon>Eukaryota</taxon>
        <taxon>Fungi</taxon>
        <taxon>Dikarya</taxon>
        <taxon>Ascomycota</taxon>
        <taxon>Pezizomycotina</taxon>
        <taxon>Eurotiomycetes</taxon>
        <taxon>Eurotiomycetidae</taxon>
        <taxon>Eurotiales</taxon>
        <taxon>Aspergillaceae</taxon>
        <taxon>Penicillium</taxon>
    </lineage>
</organism>
<name>A0A9W9WCQ6_9EURO</name>
<evidence type="ECO:0000313" key="4">
    <source>
        <dbReference type="Proteomes" id="UP001147747"/>
    </source>
</evidence>
<proteinExistence type="predicted"/>
<dbReference type="EMBL" id="JAPZBU010000001">
    <property type="protein sequence ID" value="KAJ5414986.1"/>
    <property type="molecule type" value="Genomic_DNA"/>
</dbReference>
<feature type="coiled-coil region" evidence="1">
    <location>
        <begin position="83"/>
        <end position="163"/>
    </location>
</feature>
<sequence>MPKAAATSKNPTVPPQRAARRSMGAARPLMQPVATLPETEDSDVRPRLHRSTNGRITRLPKAAKQDDTEEDFDKDHPECLEAIRDAEETNRRLTTRLNAQRREATASAQRLSRERKEMAVKNQQYRSEIQKQSNELQRLNEEVSRLQRLLDAANSDAHNLVQRTELQRILEGIHAAGRTFMGHIKSQVDENQNAQDLTELPGINMTGDWLAIPEFDDDAGFAEMPDSVFPPPAPGDI</sequence>
<accession>A0A9W9WCQ6</accession>
<reference evidence="3" key="2">
    <citation type="journal article" date="2023" name="IMA Fungus">
        <title>Comparative genomic study of the Penicillium genus elucidates a diverse pangenome and 15 lateral gene transfer events.</title>
        <authorList>
            <person name="Petersen C."/>
            <person name="Sorensen T."/>
            <person name="Nielsen M.R."/>
            <person name="Sondergaard T.E."/>
            <person name="Sorensen J.L."/>
            <person name="Fitzpatrick D.A."/>
            <person name="Frisvad J.C."/>
            <person name="Nielsen K.L."/>
        </authorList>
    </citation>
    <scope>NUCLEOTIDE SEQUENCE</scope>
    <source>
        <strain evidence="3">IBT 29677</strain>
    </source>
</reference>
<evidence type="ECO:0000256" key="1">
    <source>
        <dbReference type="SAM" id="Coils"/>
    </source>
</evidence>
<protein>
    <submittedName>
        <fullName evidence="3">Uncharacterized protein</fullName>
    </submittedName>
</protein>
<evidence type="ECO:0000256" key="2">
    <source>
        <dbReference type="SAM" id="MobiDB-lite"/>
    </source>
</evidence>
<dbReference type="AlphaFoldDB" id="A0A9W9WCQ6"/>
<comment type="caution">
    <text evidence="3">The sequence shown here is derived from an EMBL/GenBank/DDBJ whole genome shotgun (WGS) entry which is preliminary data.</text>
</comment>
<evidence type="ECO:0000313" key="3">
    <source>
        <dbReference type="EMBL" id="KAJ5414986.1"/>
    </source>
</evidence>
<dbReference type="GeneID" id="81363711"/>
<feature type="region of interest" description="Disordered" evidence="2">
    <location>
        <begin position="1"/>
        <end position="73"/>
    </location>
</feature>
<gene>
    <name evidence="3" type="ORF">N7509_000084</name>
</gene>
<dbReference type="Proteomes" id="UP001147747">
    <property type="component" value="Unassembled WGS sequence"/>
</dbReference>
<keyword evidence="4" id="KW-1185">Reference proteome</keyword>
<dbReference type="OrthoDB" id="4258705at2759"/>
<reference evidence="3" key="1">
    <citation type="submission" date="2022-12" db="EMBL/GenBank/DDBJ databases">
        <authorList>
            <person name="Petersen C."/>
        </authorList>
    </citation>
    <scope>NUCLEOTIDE SEQUENCE</scope>
    <source>
        <strain evidence="3">IBT 29677</strain>
    </source>
</reference>
<dbReference type="RefSeq" id="XP_056494832.1">
    <property type="nucleotide sequence ID" value="XM_056624731.1"/>
</dbReference>